<dbReference type="GO" id="GO:0007005">
    <property type="term" value="P:mitochondrion organization"/>
    <property type="evidence" value="ECO:0007669"/>
    <property type="project" value="TreeGrafter"/>
</dbReference>
<evidence type="ECO:0000259" key="7">
    <source>
        <dbReference type="Pfam" id="PF25037"/>
    </source>
</evidence>
<keyword evidence="3" id="KW-0445">Lipid transport</keyword>
<keyword evidence="9" id="KW-1185">Reference proteome</keyword>
<keyword evidence="2" id="KW-0813">Transport</keyword>
<feature type="domain" description="Vacuolar protein sorting-associated protein 13 VPS13 adaptor binding" evidence="6">
    <location>
        <begin position="1896"/>
        <end position="2465"/>
    </location>
</feature>
<dbReference type="GO" id="GO:0006869">
    <property type="term" value="P:lipid transport"/>
    <property type="evidence" value="ECO:0007669"/>
    <property type="project" value="UniProtKB-KW"/>
</dbReference>
<dbReference type="InterPro" id="IPR009543">
    <property type="entry name" value="VPS13_VAB"/>
</dbReference>
<dbReference type="Proteomes" id="UP000269793">
    <property type="component" value="Chromosome IV"/>
</dbReference>
<dbReference type="InterPro" id="IPR056748">
    <property type="entry name" value="VPS13-like_C"/>
</dbReference>
<feature type="compositionally biased region" description="Low complexity" evidence="4">
    <location>
        <begin position="1038"/>
        <end position="1047"/>
    </location>
</feature>
<dbReference type="Pfam" id="PF25037">
    <property type="entry name" value="VPS13_C"/>
    <property type="match status" value="1"/>
</dbReference>
<evidence type="ECO:0000256" key="3">
    <source>
        <dbReference type="ARBA" id="ARBA00023055"/>
    </source>
</evidence>
<dbReference type="OrthoDB" id="428159at2759"/>
<evidence type="ECO:0000259" key="5">
    <source>
        <dbReference type="Pfam" id="PF12624"/>
    </source>
</evidence>
<dbReference type="GO" id="GO:0045053">
    <property type="term" value="P:protein retention in Golgi apparatus"/>
    <property type="evidence" value="ECO:0007669"/>
    <property type="project" value="TreeGrafter"/>
</dbReference>
<accession>A0A3G2S5M8</accession>
<feature type="domain" description="Chorein N-terminal" evidence="5">
    <location>
        <begin position="1"/>
        <end position="1344"/>
    </location>
</feature>
<dbReference type="VEuPathDB" id="FungiDB:DNF11_2471"/>
<feature type="compositionally biased region" description="Low complexity" evidence="4">
    <location>
        <begin position="1521"/>
        <end position="1538"/>
    </location>
</feature>
<proteinExistence type="inferred from homology"/>
<dbReference type="InterPro" id="IPR026854">
    <property type="entry name" value="VPS13_N"/>
</dbReference>
<organism evidence="8 9">
    <name type="scientific">Malassezia restricta (strain ATCC 96810 / NBRC 103918 / CBS 7877)</name>
    <name type="common">Seborrheic dermatitis infection agent</name>
    <dbReference type="NCBI Taxonomy" id="425264"/>
    <lineage>
        <taxon>Eukaryota</taxon>
        <taxon>Fungi</taxon>
        <taxon>Dikarya</taxon>
        <taxon>Basidiomycota</taxon>
        <taxon>Ustilaginomycotina</taxon>
        <taxon>Malasseziomycetes</taxon>
        <taxon>Malasseziales</taxon>
        <taxon>Malasseziaceae</taxon>
        <taxon>Malassezia</taxon>
    </lineage>
</organism>
<name>A0A3G2S5M8_MALR7</name>
<feature type="domain" description="Intermembrane lipid transfer protein VPS13-like C-terminal" evidence="7">
    <location>
        <begin position="2989"/>
        <end position="3096"/>
    </location>
</feature>
<dbReference type="Pfam" id="PF25036">
    <property type="entry name" value="VPS13_VAB"/>
    <property type="match status" value="1"/>
</dbReference>
<dbReference type="STRING" id="425264.A0A3G2S5M8"/>
<protein>
    <submittedName>
        <fullName evidence="8">Vacuolar protein sorting-associated protein 13</fullName>
    </submittedName>
</protein>
<evidence type="ECO:0000256" key="2">
    <source>
        <dbReference type="ARBA" id="ARBA00022448"/>
    </source>
</evidence>
<evidence type="ECO:0000256" key="4">
    <source>
        <dbReference type="SAM" id="MobiDB-lite"/>
    </source>
</evidence>
<comment type="similarity">
    <text evidence="1">Belongs to the VPS13 family.</text>
</comment>
<evidence type="ECO:0000313" key="9">
    <source>
        <dbReference type="Proteomes" id="UP000269793"/>
    </source>
</evidence>
<feature type="region of interest" description="Disordered" evidence="4">
    <location>
        <begin position="1038"/>
        <end position="1064"/>
    </location>
</feature>
<sequence>MLEGVLASILNRFLASYVDGLNTNQLNVAIWSGDVKLRNLRLKRSALDKLRLPIDVKEGYLGQLTLTIPWSNLKGKPVRMLIENVSLLAVPRDASMPIDEAEEEERRQTLKQELLTRSELLNVATEEKSEEDTQKNDSFMSSLFTRIIDNVQVTVRNIHIRYEDALSCPERPFSIGVTLAELSAVSTDANWEPTFVHNSALGIHKLARLDSLGIYWNTGSDFLDATSPEELQEKLNLLIASKDYIPEHQYVLNPVSGVGKFVMRPKATKDEPKMDAQLVFDQIGLTISNEQYSGGLSMINLFSFYARQAQYQAFRPTQQELETNGPLAKFRFAARVIVSEMHQRRRVWTWEYMRERRDLRLEYIRLFKEMVSKSPISDSSAPLPVPNKRLQELERKLEFRDIRFFRSIARRELRQERLVANDSAAEATAHAPTASSGSWLSWMWGSSADAKNVPGLLNNEQRKELCDAIEWDESTGQSLLAPLDDLPPDIVNLHVTAKLNHGFVHLHDQSSDHNILSLMYDGLQGELTQRPHNFDLSVMLGALRVEDGTNLESQYRDIVQVKERAEEDPTMPLFFVQYENKPLDGRADSALLLRMRSTEIVYHASYVESILRFFKPPETELELIGALLDVASSTLEGLRRETRAGLENALENHKTIDVSIDVQSPIWILPEDLKDRQSNMMVLDAGHLAMRSLLAEPQTMDMVRAKHFRQYTEEDFRQLEELMYDRYFIKLQDVQLVLGAGYDACMRSLQILDERDYHLMERINLTFTLHNSILPRAPNLTKVKLTGNLPMLKVHFSDNKYRLLLQLIQAAIPCGDSKPMPESSGNSSLHTRRQVLADHFRGTNDNLLITEEAAESGSSHDDGDSDTYQDAQLSDTEHLSADEKLFEFDLVVDQLSGTVTKSGTSKQEDQQLAEAVFQHFRLGVLIQKHKLQVDVHLGSLDLVDCLVDQAPMFRHMITSRPLEETTGRAERPEAEAYDLIFVQYVQVSPSSPDFYEKHDGIESSTLVNLSTLNLMVTRITVLTVYDWIIQTFTSGSMETTEPASEASSEVDEPSSSESMTLEEKSSKTRVKVNLSSILLRLNDNGTLLSTLTLSTANIALLLRANSMRLAARIGSLSLLDEIVRERADLSFSKLLSIEGDELVDFALETFHPDDAQYPGYDTFVWLRSNTLKIVLVPEAYADILGFVTKFAKMKAVYDAAKTAASAQASQLQKTHGLTRFDVLVKTPILVMPYSLNSKDHMTGQLGELYAHNTFDTKDKVCLSTLQAGLRQIHLKSYFTSDKDEDVHELTMLDDVHISSEIVESMPIGSHDETEHSFEFSANMSDINVKLTKRQYVLLMTLFQRASILSKADTEVPLSEIAPDGDGDKAARALDAVETQSPKTHAAILQVAGDFTLKKVCLDLYDETAVDAETLGEASLFCFTVDDTRLMVRQDPDSGTELEVDVQAFSVIDTNKSRETHFREIIPATSHASHQFMLNYTVSPPPENHAMVVVTIDNPVLIFSLDPLFSLISFLAAGFPESPTSDTSSKPDSPLSLPETSDSAATMHSSITARSPKTPRLPPPAPLASITSLRVNIVEPRIILLSSPKQSDSQAIVLLLRQIVLTKQSVMALSLTQLGVYVWRMNAPNDRQSLLNEVDVSLSMDAQMTPTGKITGIEIDMGRLLVRFTRSDIELLSNVLSNAMALSRIESPKTSAEPAKPVVHAPSVLNKITDAHEDNGQVLFSREELTVRGGGLQCVMISEVQMLPVLDMNVKPFTLLLNDWSADMRLNTELDLSFNNFNFATSNWEPLIEPWTVSLRYERNLSPESSTFTISSGKRLEINAAAQFVDTTTNLFTYLDKDNRVKEEARHLAPFRIRNHTGYRISVYSESPLGSSNTRNHVHHLDNGYDMPWSFGDWHAIREHATEMTYNRLAVQIEDMPWERVRHIAVDHEGEYVMTLRPKLENISHRLLCEVKLDNNIKVITFQSTFRIENRALIPIEACMLDEQGNTTDHVLRIEPETYSALPICDAYSRQVKVRPDPGLGYTWSNESVGWQDLLMTSSHSFVCPALDEGEAPFQFQAFAVHDTQHMSRRNYPRLTLALRAPVEIENVLPYDIHYRLFDKNLNLNWSTFLRRGGISPIHVVAVQHLLLLSIELEDSVYSPSEFAIIASDNPDDFQVENTLLLADESNLKLELQLHYHSYPNSGGAFKVQIFSPYIFLNLSQLPVTIKTRPWAGYAKMVAGQESHDDDYDASEQRKPFLVSRIGESNNRFLIRSRDSSWSKPLSFDVIGSEVGVVIPSSSGDRELHLGLDIQDGLSKFKLSKVVKLAPRYLIHNKLSHAVLIAESMGGDPVRIGADERVPLHWFHVASNKHATLALEGSNLEWTAPFSIDNIGNVYLRMVRDDEPQHLIQVDVQIQGPTIFVRLLPSEGAWPFLLRNETHHTIVFMQTGSSTEAQLSSRDTNPKRYVLKPRSKMKYAWDYPADADKYIRLQINGSERVINILEIGSLLPFKFAALDDLPAGVVSLDVRADETTQVLVISDYSESKSNFKVLRESGPSANPDIKFKAVDVDTSILFAFNIELVGVGISFISHKVREIAYVTFRGLELSYSESQVTTAVNVICKWIQIDNQTPRSIFPIVLYPTVVPKDGKELDVHPTLQASVIRKKDESHGVRHIKYASILLQELTTELDEDFLFAIYDFVRASGVEVEKEHDETVYIENPNNLPEPPIQAVGTDQVYIEILHLQPIALNLSFMSTDHDEADETESSRTLFFYIFNLLTMVLGNVNEAPVRLNALVIENVRLSKQVLLNRVAYHYGQGVLFQVHRILGSADFLGNPVGLFNNVSSGVADIFYEPYYGLIMHGNRELGFGIARGASNFVKKTVFGVTDSVSKVTGSISKGLAAVTMDRDFQSHWRSRHFRNKPKHALYGITVGANSLVTSVASGIEGLALRPLEGAEDGGASGFMQGLGRGLVGVVTKPAAGLFDMASSITEGLRNTTQVFDQNTIDRVRLPRFIASDQLVRPYSEREALGQMWLQTLDSGRLIRDQYVAHINTSGQHAGVTIMLSESRILYIRTARLKALWEVAWSDLSTISLENNGISLVLRGGVVGPFLTIQEESTRLWLFRKISGVVQKYNAAHA</sequence>
<dbReference type="InterPro" id="IPR026847">
    <property type="entry name" value="VPS13"/>
</dbReference>
<dbReference type="PANTHER" id="PTHR16166:SF93">
    <property type="entry name" value="INTERMEMBRANE LIPID TRANSFER PROTEIN VPS13"/>
    <property type="match status" value="1"/>
</dbReference>
<evidence type="ECO:0000256" key="1">
    <source>
        <dbReference type="ARBA" id="ARBA00006545"/>
    </source>
</evidence>
<dbReference type="EMBL" id="CP033151">
    <property type="protein sequence ID" value="AYO43421.1"/>
    <property type="molecule type" value="Genomic_DNA"/>
</dbReference>
<dbReference type="GO" id="GO:0006623">
    <property type="term" value="P:protein targeting to vacuole"/>
    <property type="evidence" value="ECO:0007669"/>
    <property type="project" value="TreeGrafter"/>
</dbReference>
<gene>
    <name evidence="8" type="primary">VPS13</name>
    <name evidence="8" type="ORF">DNF11_2471</name>
</gene>
<dbReference type="Pfam" id="PF12624">
    <property type="entry name" value="VPS13_N"/>
    <property type="match status" value="1"/>
</dbReference>
<feature type="region of interest" description="Disordered" evidence="4">
    <location>
        <begin position="1521"/>
        <end position="1564"/>
    </location>
</feature>
<dbReference type="GO" id="GO:0045324">
    <property type="term" value="P:late endosome to vacuole transport"/>
    <property type="evidence" value="ECO:0007669"/>
    <property type="project" value="TreeGrafter"/>
</dbReference>
<feature type="compositionally biased region" description="Polar residues" evidence="4">
    <location>
        <begin position="1539"/>
        <end position="1552"/>
    </location>
</feature>
<evidence type="ECO:0000313" key="8">
    <source>
        <dbReference type="EMBL" id="AYO43421.1"/>
    </source>
</evidence>
<reference evidence="8 9" key="1">
    <citation type="submission" date="2018-10" db="EMBL/GenBank/DDBJ databases">
        <title>Complete genome sequence of Malassezia restricta CBS 7877.</title>
        <authorList>
            <person name="Morand S.C."/>
            <person name="Bertignac M."/>
            <person name="Iltis A."/>
            <person name="Kolder I."/>
            <person name="Pirovano W."/>
            <person name="Jourdain R."/>
            <person name="Clavaud C."/>
        </authorList>
    </citation>
    <scope>NUCLEOTIDE SEQUENCE [LARGE SCALE GENOMIC DNA]</scope>
    <source>
        <strain evidence="8 9">CBS 7877</strain>
    </source>
</reference>
<evidence type="ECO:0000259" key="6">
    <source>
        <dbReference type="Pfam" id="PF25036"/>
    </source>
</evidence>
<dbReference type="PANTHER" id="PTHR16166">
    <property type="entry name" value="VACUOLAR PROTEIN SORTING-ASSOCIATED PROTEIN VPS13"/>
    <property type="match status" value="1"/>
</dbReference>